<protein>
    <submittedName>
        <fullName evidence="5">DNA-binding transcriptional ArsR family regulator</fullName>
    </submittedName>
</protein>
<dbReference type="EMBL" id="JACDUR010000001">
    <property type="protein sequence ID" value="MBA2888862.1"/>
    <property type="molecule type" value="Genomic_DNA"/>
</dbReference>
<dbReference type="SUPFAM" id="SSF46785">
    <property type="entry name" value="Winged helix' DNA-binding domain"/>
    <property type="match status" value="1"/>
</dbReference>
<dbReference type="GO" id="GO:0003700">
    <property type="term" value="F:DNA-binding transcription factor activity"/>
    <property type="evidence" value="ECO:0007669"/>
    <property type="project" value="InterPro"/>
</dbReference>
<reference evidence="5 6" key="1">
    <citation type="submission" date="2020-07" db="EMBL/GenBank/DDBJ databases">
        <title>Genomic Encyclopedia of Type Strains, Phase IV (KMG-IV): sequencing the most valuable type-strain genomes for metagenomic binning, comparative biology and taxonomic classification.</title>
        <authorList>
            <person name="Goeker M."/>
        </authorList>
    </citation>
    <scope>NUCLEOTIDE SEQUENCE [LARGE SCALE GENOMIC DNA]</scope>
    <source>
        <strain evidence="5 6">DSM 45533</strain>
    </source>
</reference>
<comment type="caution">
    <text evidence="5">The sequence shown here is derived from an EMBL/GenBank/DDBJ whole genome shotgun (WGS) entry which is preliminary data.</text>
</comment>
<dbReference type="GO" id="GO:0003677">
    <property type="term" value="F:DNA binding"/>
    <property type="evidence" value="ECO:0007669"/>
    <property type="project" value="UniProtKB-KW"/>
</dbReference>
<evidence type="ECO:0000256" key="1">
    <source>
        <dbReference type="ARBA" id="ARBA00023015"/>
    </source>
</evidence>
<dbReference type="InterPro" id="IPR011991">
    <property type="entry name" value="ArsR-like_HTH"/>
</dbReference>
<dbReference type="RefSeq" id="WP_181607307.1">
    <property type="nucleotide sequence ID" value="NZ_BAABAM010000001.1"/>
</dbReference>
<dbReference type="AlphaFoldDB" id="A0A7W0HML5"/>
<evidence type="ECO:0000256" key="2">
    <source>
        <dbReference type="ARBA" id="ARBA00023125"/>
    </source>
</evidence>
<dbReference type="PROSITE" id="PS50987">
    <property type="entry name" value="HTH_ARSR_2"/>
    <property type="match status" value="1"/>
</dbReference>
<keyword evidence="3" id="KW-0804">Transcription</keyword>
<dbReference type="SMART" id="SM00418">
    <property type="entry name" value="HTH_ARSR"/>
    <property type="match status" value="1"/>
</dbReference>
<proteinExistence type="predicted"/>
<accession>A0A7W0HML5</accession>
<evidence type="ECO:0000313" key="6">
    <source>
        <dbReference type="Proteomes" id="UP000530928"/>
    </source>
</evidence>
<dbReference type="PANTHER" id="PTHR43132:SF8">
    <property type="entry name" value="HTH-TYPE TRANSCRIPTIONAL REGULATOR KMTR"/>
    <property type="match status" value="1"/>
</dbReference>
<dbReference type="InterPro" id="IPR012318">
    <property type="entry name" value="HTH_CRP"/>
</dbReference>
<dbReference type="CDD" id="cd00090">
    <property type="entry name" value="HTH_ARSR"/>
    <property type="match status" value="1"/>
</dbReference>
<keyword evidence="2 5" id="KW-0238">DNA-binding</keyword>
<dbReference type="InterPro" id="IPR051011">
    <property type="entry name" value="Metal_resp_trans_reg"/>
</dbReference>
<evidence type="ECO:0000256" key="3">
    <source>
        <dbReference type="ARBA" id="ARBA00023163"/>
    </source>
</evidence>
<dbReference type="SMART" id="SM00419">
    <property type="entry name" value="HTH_CRP"/>
    <property type="match status" value="1"/>
</dbReference>
<dbReference type="Gene3D" id="1.10.10.10">
    <property type="entry name" value="Winged helix-like DNA-binding domain superfamily/Winged helix DNA-binding domain"/>
    <property type="match status" value="1"/>
</dbReference>
<evidence type="ECO:0000313" key="5">
    <source>
        <dbReference type="EMBL" id="MBA2888862.1"/>
    </source>
</evidence>
<name>A0A7W0HML5_9ACTN</name>
<dbReference type="Proteomes" id="UP000530928">
    <property type="component" value="Unassembled WGS sequence"/>
</dbReference>
<dbReference type="Pfam" id="PF12840">
    <property type="entry name" value="HTH_20"/>
    <property type="match status" value="1"/>
</dbReference>
<feature type="domain" description="HTH arsR-type" evidence="4">
    <location>
        <begin position="197"/>
        <end position="284"/>
    </location>
</feature>
<organism evidence="5 6">
    <name type="scientific">Nonomuraea soli</name>
    <dbReference type="NCBI Taxonomy" id="1032476"/>
    <lineage>
        <taxon>Bacteria</taxon>
        <taxon>Bacillati</taxon>
        <taxon>Actinomycetota</taxon>
        <taxon>Actinomycetes</taxon>
        <taxon>Streptosporangiales</taxon>
        <taxon>Streptosporangiaceae</taxon>
        <taxon>Nonomuraea</taxon>
    </lineage>
</organism>
<dbReference type="PANTHER" id="PTHR43132">
    <property type="entry name" value="ARSENICAL RESISTANCE OPERON REPRESSOR ARSR-RELATED"/>
    <property type="match status" value="1"/>
</dbReference>
<dbReference type="InterPro" id="IPR001845">
    <property type="entry name" value="HTH_ArsR_DNA-bd_dom"/>
</dbReference>
<dbReference type="InterPro" id="IPR036388">
    <property type="entry name" value="WH-like_DNA-bd_sf"/>
</dbReference>
<dbReference type="PRINTS" id="PR00778">
    <property type="entry name" value="HTHARSR"/>
</dbReference>
<evidence type="ECO:0000259" key="4">
    <source>
        <dbReference type="PROSITE" id="PS50987"/>
    </source>
</evidence>
<gene>
    <name evidence="5" type="ORF">HNR30_000197</name>
</gene>
<dbReference type="InterPro" id="IPR036390">
    <property type="entry name" value="WH_DNA-bd_sf"/>
</dbReference>
<keyword evidence="1" id="KW-0805">Transcription regulation</keyword>
<sequence>MIEYRLGPHDVARVRFGRSPMLELLASVRLLLGAGDRHVHRPWLQSLAPHGRRVLNRLPVLLADLRHVPEELLTEPAEHFEKELEGLGPSLRDEVAAYWAAAIEPVWPRLRAVHDDDLGYRTAALTTGGLAAVLTGLHPDVEYHDGLLRIRKPQVDECLPARGVGVLLIPCVFGYPGLLAAHGDCEPTLVYAPRGVALTWQATPVSEPLVRLMGRNRAAILSLLDLPHTTTELAVRLGITAAAVSEHLTVLREARLVSRRRNGRTVLYQQTGLAAELGAGSICQ</sequence>
<keyword evidence="6" id="KW-1185">Reference proteome</keyword>